<gene>
    <name evidence="2" type="ORF">KIN20_005909</name>
</gene>
<reference evidence="2" key="1">
    <citation type="submission" date="2021-06" db="EMBL/GenBank/DDBJ databases">
        <title>Parelaphostrongylus tenuis whole genome reference sequence.</title>
        <authorList>
            <person name="Garwood T.J."/>
            <person name="Larsen P.A."/>
            <person name="Fountain-Jones N.M."/>
            <person name="Garbe J.R."/>
            <person name="Macchietto M.G."/>
            <person name="Kania S.A."/>
            <person name="Gerhold R.W."/>
            <person name="Richards J.E."/>
            <person name="Wolf T.M."/>
        </authorList>
    </citation>
    <scope>NUCLEOTIDE SEQUENCE</scope>
    <source>
        <strain evidence="2">MNPRO001-30</strain>
        <tissue evidence="2">Meninges</tissue>
    </source>
</reference>
<comment type="caution">
    <text evidence="2">The sequence shown here is derived from an EMBL/GenBank/DDBJ whole genome shotgun (WGS) entry which is preliminary data.</text>
</comment>
<feature type="compositionally biased region" description="Basic and acidic residues" evidence="1">
    <location>
        <begin position="1"/>
        <end position="36"/>
    </location>
</feature>
<proteinExistence type="predicted"/>
<accession>A0AAD5M2V1</accession>
<evidence type="ECO:0000256" key="1">
    <source>
        <dbReference type="SAM" id="MobiDB-lite"/>
    </source>
</evidence>
<dbReference type="Proteomes" id="UP001196413">
    <property type="component" value="Unassembled WGS sequence"/>
</dbReference>
<sequence>MDQEKKARKEGENIGKRKGKAEVLEGRKDERIKETESMGDNAKRKRERRKKEKEVKRE</sequence>
<feature type="region of interest" description="Disordered" evidence="1">
    <location>
        <begin position="1"/>
        <end position="58"/>
    </location>
</feature>
<organism evidence="2 3">
    <name type="scientific">Parelaphostrongylus tenuis</name>
    <name type="common">Meningeal worm</name>
    <dbReference type="NCBI Taxonomy" id="148309"/>
    <lineage>
        <taxon>Eukaryota</taxon>
        <taxon>Metazoa</taxon>
        <taxon>Ecdysozoa</taxon>
        <taxon>Nematoda</taxon>
        <taxon>Chromadorea</taxon>
        <taxon>Rhabditida</taxon>
        <taxon>Rhabditina</taxon>
        <taxon>Rhabditomorpha</taxon>
        <taxon>Strongyloidea</taxon>
        <taxon>Metastrongylidae</taxon>
        <taxon>Parelaphostrongylus</taxon>
    </lineage>
</organism>
<keyword evidence="3" id="KW-1185">Reference proteome</keyword>
<evidence type="ECO:0000313" key="2">
    <source>
        <dbReference type="EMBL" id="KAJ1350180.1"/>
    </source>
</evidence>
<name>A0AAD5M2V1_PARTN</name>
<evidence type="ECO:0000313" key="3">
    <source>
        <dbReference type="Proteomes" id="UP001196413"/>
    </source>
</evidence>
<dbReference type="AlphaFoldDB" id="A0AAD5M2V1"/>
<protein>
    <submittedName>
        <fullName evidence="2">Uncharacterized protein</fullName>
    </submittedName>
</protein>
<dbReference type="EMBL" id="JAHQIW010000809">
    <property type="protein sequence ID" value="KAJ1350180.1"/>
    <property type="molecule type" value="Genomic_DNA"/>
</dbReference>